<dbReference type="KEGG" id="msg:MSMEI_2813"/>
<name>I7G0U6_MYCS2</name>
<dbReference type="AlphaFoldDB" id="I7G0U6"/>
<evidence type="ECO:0008006" key="3">
    <source>
        <dbReference type="Google" id="ProtNLM"/>
    </source>
</evidence>
<proteinExistence type="predicted"/>
<protein>
    <recommendedName>
        <fullName evidence="3">Superfamily II DNA helicase</fullName>
    </recommendedName>
</protein>
<evidence type="ECO:0000313" key="1">
    <source>
        <dbReference type="EMBL" id="AFP39277.1"/>
    </source>
</evidence>
<gene>
    <name evidence="1" type="ordered locus">MSMEI_2813</name>
</gene>
<evidence type="ECO:0000313" key="2">
    <source>
        <dbReference type="Proteomes" id="UP000006158"/>
    </source>
</evidence>
<sequence length="162" mass="18160">MNRSERIGAEVGHPITVSRSRTATTRLSRWPGARMKSGDGVHSLSSMADTATVYVIDRVVTKPGQARVFVDRYLAEYAPGARSRGMTLERVLVSPPIWFDDRSNTVTVTWSLPDPQAWWQMTWRGRPDPTLGEWWSQISELVEERTRSVAAAADDVDILCEG</sequence>
<reference evidence="1 2" key="1">
    <citation type="journal article" date="2007" name="Genome Biol.">
        <title>Interrupted coding sequences in Mycobacterium smegmatis: authentic mutations or sequencing errors?</title>
        <authorList>
            <person name="Deshayes C."/>
            <person name="Perrodou E."/>
            <person name="Gallien S."/>
            <person name="Euphrasie D."/>
            <person name="Schaeffer C."/>
            <person name="Van-Dorsselaer A."/>
            <person name="Poch O."/>
            <person name="Lecompte O."/>
            <person name="Reyrat J.M."/>
        </authorList>
    </citation>
    <scope>NUCLEOTIDE SEQUENCE [LARGE SCALE GENOMIC DNA]</scope>
    <source>
        <strain evidence="2">ATCC 700084 / mc(2)155</strain>
    </source>
</reference>
<organism evidence="1 2">
    <name type="scientific">Mycolicibacterium smegmatis (strain ATCC 700084 / mc(2)155)</name>
    <name type="common">Mycobacterium smegmatis</name>
    <dbReference type="NCBI Taxonomy" id="246196"/>
    <lineage>
        <taxon>Bacteria</taxon>
        <taxon>Bacillati</taxon>
        <taxon>Actinomycetota</taxon>
        <taxon>Actinomycetes</taxon>
        <taxon>Mycobacteriales</taxon>
        <taxon>Mycobacteriaceae</taxon>
        <taxon>Mycolicibacterium</taxon>
    </lineage>
</organism>
<dbReference type="PATRIC" id="fig|246196.56.peg.2889"/>
<reference evidence="1 2" key="2">
    <citation type="journal article" date="2009" name="Genome Res.">
        <title>Ortho-proteogenomics: multiple proteomes investigation through orthology and a new MS-based protocol.</title>
        <authorList>
            <person name="Gallien S."/>
            <person name="Perrodou E."/>
            <person name="Carapito C."/>
            <person name="Deshayes C."/>
            <person name="Reyrat J.M."/>
            <person name="Van Dorsselaer A."/>
            <person name="Poch O."/>
            <person name="Schaeffer C."/>
            <person name="Lecompte O."/>
        </authorList>
    </citation>
    <scope>NUCLEOTIDE SEQUENCE [LARGE SCALE GENOMIC DNA]</scope>
    <source>
        <strain evidence="2">ATCC 700084 / mc(2)155</strain>
    </source>
</reference>
<accession>I7G0U6</accession>
<dbReference type="Proteomes" id="UP000006158">
    <property type="component" value="Chromosome"/>
</dbReference>
<dbReference type="EMBL" id="CP001663">
    <property type="protein sequence ID" value="AFP39277.1"/>
    <property type="molecule type" value="Genomic_DNA"/>
</dbReference>